<feature type="region of interest" description="Disordered" evidence="1">
    <location>
        <begin position="1"/>
        <end position="29"/>
    </location>
</feature>
<proteinExistence type="predicted"/>
<evidence type="ECO:0000256" key="1">
    <source>
        <dbReference type="SAM" id="MobiDB-lite"/>
    </source>
</evidence>
<organism evidence="2 3">
    <name type="scientific">Colletotrichum lupini</name>
    <dbReference type="NCBI Taxonomy" id="145971"/>
    <lineage>
        <taxon>Eukaryota</taxon>
        <taxon>Fungi</taxon>
        <taxon>Dikarya</taxon>
        <taxon>Ascomycota</taxon>
        <taxon>Pezizomycotina</taxon>
        <taxon>Sordariomycetes</taxon>
        <taxon>Hypocreomycetidae</taxon>
        <taxon>Glomerellales</taxon>
        <taxon>Glomerellaceae</taxon>
        <taxon>Colletotrichum</taxon>
        <taxon>Colletotrichum acutatum species complex</taxon>
    </lineage>
</organism>
<dbReference type="KEGG" id="clup:CLUP02_05909"/>
<dbReference type="AlphaFoldDB" id="A0A9Q8SP94"/>
<reference evidence="2" key="1">
    <citation type="journal article" date="2021" name="Mol. Plant Microbe Interact.">
        <title>Complete Genome Sequence of the Plant-Pathogenic Fungus Colletotrichum lupini.</title>
        <authorList>
            <person name="Baroncelli R."/>
            <person name="Pensec F."/>
            <person name="Da Lio D."/>
            <person name="Boufleur T."/>
            <person name="Vicente I."/>
            <person name="Sarrocco S."/>
            <person name="Picot A."/>
            <person name="Baraldi E."/>
            <person name="Sukno S."/>
            <person name="Thon M."/>
            <person name="Le Floch G."/>
        </authorList>
    </citation>
    <scope>NUCLEOTIDE SEQUENCE</scope>
    <source>
        <strain evidence="2">IMI 504893</strain>
    </source>
</reference>
<accession>A0A9Q8SP94</accession>
<dbReference type="EMBL" id="CP019475">
    <property type="protein sequence ID" value="UQC80426.1"/>
    <property type="molecule type" value="Genomic_DNA"/>
</dbReference>
<evidence type="ECO:0000313" key="2">
    <source>
        <dbReference type="EMBL" id="UQC80426.1"/>
    </source>
</evidence>
<feature type="compositionally biased region" description="Basic and acidic residues" evidence="1">
    <location>
        <begin position="1"/>
        <end position="22"/>
    </location>
</feature>
<dbReference type="GeneID" id="73339924"/>
<feature type="region of interest" description="Disordered" evidence="1">
    <location>
        <begin position="134"/>
        <end position="153"/>
    </location>
</feature>
<dbReference type="Proteomes" id="UP000830671">
    <property type="component" value="Chromosome 3"/>
</dbReference>
<keyword evidence="3" id="KW-1185">Reference proteome</keyword>
<name>A0A9Q8SP94_9PEZI</name>
<gene>
    <name evidence="2" type="ORF">CLUP02_05909</name>
</gene>
<sequence>MALAHPKQDMASRLSSKPDEPLKSPTHKHKVAGAHWYATLNREPFAIRETKKNSTPITTPIPEIVEARDSLLCSYEHLLAFQQSGNKTYLEYRQSLHIIVIGVKPYCAFHDPSSFLFVETPIYNPAPGLTKATHDSDCEDWRGPSAENESTTPSMAPVRVRNHMLSPYVVSRVHPLTNTLSLRPGSRKTRWCPIAVLILALFFLPGSSTALDPQRIAGPIRFLGSPFQHLIVDNLVPAEILSVKEEREASLDLGDESNA</sequence>
<protein>
    <submittedName>
        <fullName evidence="2">Uncharacterized protein</fullName>
    </submittedName>
</protein>
<dbReference type="RefSeq" id="XP_049142057.1">
    <property type="nucleotide sequence ID" value="XM_049284914.1"/>
</dbReference>
<evidence type="ECO:0000313" key="3">
    <source>
        <dbReference type="Proteomes" id="UP000830671"/>
    </source>
</evidence>